<dbReference type="Proteomes" id="UP001465755">
    <property type="component" value="Unassembled WGS sequence"/>
</dbReference>
<keyword evidence="3" id="KW-1185">Reference proteome</keyword>
<dbReference type="EMBL" id="JALJOQ010000247">
    <property type="protein sequence ID" value="KAK9787501.1"/>
    <property type="molecule type" value="Genomic_DNA"/>
</dbReference>
<accession>A0AAW1NN59</accession>
<dbReference type="PANTHER" id="PTHR34687:SF1">
    <property type="entry name" value="CHAPERONE PROTEIN DNAJ-LIKE PROTEIN"/>
    <property type="match status" value="1"/>
</dbReference>
<evidence type="ECO:0000313" key="2">
    <source>
        <dbReference type="EMBL" id="KAK9787501.1"/>
    </source>
</evidence>
<dbReference type="AlphaFoldDB" id="A0AAW1NN59"/>
<comment type="caution">
    <text evidence="2">The sequence shown here is derived from an EMBL/GenBank/DDBJ whole genome shotgun (WGS) entry which is preliminary data.</text>
</comment>
<reference evidence="2 3" key="1">
    <citation type="journal article" date="2024" name="Nat. Commun.">
        <title>Phylogenomics reveals the evolutionary origins of lichenization in chlorophyte algae.</title>
        <authorList>
            <person name="Puginier C."/>
            <person name="Libourel C."/>
            <person name="Otte J."/>
            <person name="Skaloud P."/>
            <person name="Haon M."/>
            <person name="Grisel S."/>
            <person name="Petersen M."/>
            <person name="Berrin J.G."/>
            <person name="Delaux P.M."/>
            <person name="Dal Grande F."/>
            <person name="Keller J."/>
        </authorList>
    </citation>
    <scope>NUCLEOTIDE SEQUENCE [LARGE SCALE GENOMIC DNA]</scope>
    <source>
        <strain evidence="2 3">SAG 2036</strain>
    </source>
</reference>
<evidence type="ECO:0000256" key="1">
    <source>
        <dbReference type="SAM" id="MobiDB-lite"/>
    </source>
</evidence>
<sequence>MQTLVTGRPARQPCQTHLPDCAPSARSARRGPQHTGQRSRQLAEKANDEERCATCGGTGKVDCLCTRWSDNDVGCGACAGSGKSTCRSCGGGGTRIPIVQSLYVHSSRGPLE</sequence>
<feature type="region of interest" description="Disordered" evidence="1">
    <location>
        <begin position="1"/>
        <end position="49"/>
    </location>
</feature>
<protein>
    <submittedName>
        <fullName evidence="2">Uncharacterized protein</fullName>
    </submittedName>
</protein>
<organism evidence="2 3">
    <name type="scientific">Symbiochloris irregularis</name>
    <dbReference type="NCBI Taxonomy" id="706552"/>
    <lineage>
        <taxon>Eukaryota</taxon>
        <taxon>Viridiplantae</taxon>
        <taxon>Chlorophyta</taxon>
        <taxon>core chlorophytes</taxon>
        <taxon>Trebouxiophyceae</taxon>
        <taxon>Trebouxiales</taxon>
        <taxon>Trebouxiaceae</taxon>
        <taxon>Symbiochloris</taxon>
    </lineage>
</organism>
<gene>
    <name evidence="2" type="ORF">WJX73_009239</name>
</gene>
<dbReference type="PANTHER" id="PTHR34687">
    <property type="entry name" value="CHAPERONE PROTEIN DNAJ-LIKE PROTEIN"/>
    <property type="match status" value="1"/>
</dbReference>
<evidence type="ECO:0000313" key="3">
    <source>
        <dbReference type="Proteomes" id="UP001465755"/>
    </source>
</evidence>
<proteinExistence type="predicted"/>
<name>A0AAW1NN59_9CHLO</name>